<evidence type="ECO:0000313" key="1">
    <source>
        <dbReference type="EMBL" id="KAH3849065.1"/>
    </source>
</evidence>
<protein>
    <submittedName>
        <fullName evidence="1">Uncharacterized protein</fullName>
    </submittedName>
</protein>
<proteinExistence type="predicted"/>
<organism evidence="1 2">
    <name type="scientific">Dreissena polymorpha</name>
    <name type="common">Zebra mussel</name>
    <name type="synonym">Mytilus polymorpha</name>
    <dbReference type="NCBI Taxonomy" id="45954"/>
    <lineage>
        <taxon>Eukaryota</taxon>
        <taxon>Metazoa</taxon>
        <taxon>Spiralia</taxon>
        <taxon>Lophotrochozoa</taxon>
        <taxon>Mollusca</taxon>
        <taxon>Bivalvia</taxon>
        <taxon>Autobranchia</taxon>
        <taxon>Heteroconchia</taxon>
        <taxon>Euheterodonta</taxon>
        <taxon>Imparidentia</taxon>
        <taxon>Neoheterodontei</taxon>
        <taxon>Myida</taxon>
        <taxon>Dreissenoidea</taxon>
        <taxon>Dreissenidae</taxon>
        <taxon>Dreissena</taxon>
    </lineage>
</organism>
<name>A0A9D4KZK0_DREPO</name>
<comment type="caution">
    <text evidence="1">The sequence shown here is derived from an EMBL/GenBank/DDBJ whole genome shotgun (WGS) entry which is preliminary data.</text>
</comment>
<accession>A0A9D4KZK0</accession>
<dbReference type="Proteomes" id="UP000828390">
    <property type="component" value="Unassembled WGS sequence"/>
</dbReference>
<dbReference type="AlphaFoldDB" id="A0A9D4KZK0"/>
<dbReference type="EMBL" id="JAIWYP010000003">
    <property type="protein sequence ID" value="KAH3849065.1"/>
    <property type="molecule type" value="Genomic_DNA"/>
</dbReference>
<evidence type="ECO:0000313" key="2">
    <source>
        <dbReference type="Proteomes" id="UP000828390"/>
    </source>
</evidence>
<reference evidence="1" key="2">
    <citation type="submission" date="2020-11" db="EMBL/GenBank/DDBJ databases">
        <authorList>
            <person name="McCartney M.A."/>
            <person name="Auch B."/>
            <person name="Kono T."/>
            <person name="Mallez S."/>
            <person name="Becker A."/>
            <person name="Gohl D.M."/>
            <person name="Silverstein K.A.T."/>
            <person name="Koren S."/>
            <person name="Bechman K.B."/>
            <person name="Herman A."/>
            <person name="Abrahante J.E."/>
            <person name="Garbe J."/>
        </authorList>
    </citation>
    <scope>NUCLEOTIDE SEQUENCE</scope>
    <source>
        <strain evidence="1">Duluth1</strain>
        <tissue evidence="1">Whole animal</tissue>
    </source>
</reference>
<keyword evidence="2" id="KW-1185">Reference proteome</keyword>
<reference evidence="1" key="1">
    <citation type="journal article" date="2019" name="bioRxiv">
        <title>The Genome of the Zebra Mussel, Dreissena polymorpha: A Resource for Invasive Species Research.</title>
        <authorList>
            <person name="McCartney M.A."/>
            <person name="Auch B."/>
            <person name="Kono T."/>
            <person name="Mallez S."/>
            <person name="Zhang Y."/>
            <person name="Obille A."/>
            <person name="Becker A."/>
            <person name="Abrahante J.E."/>
            <person name="Garbe J."/>
            <person name="Badalamenti J.P."/>
            <person name="Herman A."/>
            <person name="Mangelson H."/>
            <person name="Liachko I."/>
            <person name="Sullivan S."/>
            <person name="Sone E.D."/>
            <person name="Koren S."/>
            <person name="Silverstein K.A.T."/>
            <person name="Beckman K.B."/>
            <person name="Gohl D.M."/>
        </authorList>
    </citation>
    <scope>NUCLEOTIDE SEQUENCE</scope>
    <source>
        <strain evidence="1">Duluth1</strain>
        <tissue evidence="1">Whole animal</tissue>
    </source>
</reference>
<gene>
    <name evidence="1" type="ORF">DPMN_091454</name>
</gene>
<sequence length="51" mass="5779">MLEDEVGWLANFVPTDHLELKTADNMLLAGHLKLIRTLFTCEDISKEEYGG</sequence>